<dbReference type="Proteomes" id="UP000431080">
    <property type="component" value="Unassembled WGS sequence"/>
</dbReference>
<gene>
    <name evidence="2" type="ORF">GE115_08415</name>
</gene>
<feature type="chain" id="PRO_5039081207" evidence="1">
    <location>
        <begin position="25"/>
        <end position="469"/>
    </location>
</feature>
<dbReference type="EMBL" id="WJIF01000003">
    <property type="protein sequence ID" value="MRG59891.1"/>
    <property type="molecule type" value="Genomic_DNA"/>
</dbReference>
<dbReference type="InterPro" id="IPR050490">
    <property type="entry name" value="Bact_solute-bd_prot1"/>
</dbReference>
<dbReference type="InterPro" id="IPR006059">
    <property type="entry name" value="SBP"/>
</dbReference>
<dbReference type="SUPFAM" id="SSF53850">
    <property type="entry name" value="Periplasmic binding protein-like II"/>
    <property type="match status" value="1"/>
</dbReference>
<feature type="signal peptide" evidence="1">
    <location>
        <begin position="1"/>
        <end position="24"/>
    </location>
</feature>
<keyword evidence="1" id="KW-0732">Signal</keyword>
<dbReference type="RefSeq" id="WP_153684299.1">
    <property type="nucleotide sequence ID" value="NZ_WJIF01000003.1"/>
</dbReference>
<dbReference type="AlphaFoldDB" id="A0A6I2F6G1"/>
<dbReference type="PANTHER" id="PTHR43649:SF14">
    <property type="entry name" value="BLR3389 PROTEIN"/>
    <property type="match status" value="1"/>
</dbReference>
<accession>A0A6I2F6G1</accession>
<dbReference type="Gene3D" id="3.40.190.10">
    <property type="entry name" value="Periplasmic binding protein-like II"/>
    <property type="match status" value="2"/>
</dbReference>
<dbReference type="PANTHER" id="PTHR43649">
    <property type="entry name" value="ARABINOSE-BINDING PROTEIN-RELATED"/>
    <property type="match status" value="1"/>
</dbReference>
<comment type="caution">
    <text evidence="2">The sequence shown here is derived from an EMBL/GenBank/DDBJ whole genome shotgun (WGS) entry which is preliminary data.</text>
</comment>
<protein>
    <submittedName>
        <fullName evidence="2">Extracellular solute-binding protein</fullName>
    </submittedName>
</protein>
<reference evidence="2 3" key="1">
    <citation type="submission" date="2019-10" db="EMBL/GenBank/DDBJ databases">
        <authorList>
            <person name="Nie G."/>
            <person name="Ming H."/>
            <person name="Yi B."/>
        </authorList>
    </citation>
    <scope>NUCLEOTIDE SEQUENCE [LARGE SCALE GENOMIC DNA]</scope>
    <source>
        <strain evidence="2 3">CFH 90414</strain>
    </source>
</reference>
<evidence type="ECO:0000313" key="2">
    <source>
        <dbReference type="EMBL" id="MRG59891.1"/>
    </source>
</evidence>
<dbReference type="PROSITE" id="PS51257">
    <property type="entry name" value="PROKAR_LIPOPROTEIN"/>
    <property type="match status" value="1"/>
</dbReference>
<organism evidence="2 3">
    <name type="scientific">Agromyces agglutinans</name>
    <dbReference type="NCBI Taxonomy" id="2662258"/>
    <lineage>
        <taxon>Bacteria</taxon>
        <taxon>Bacillati</taxon>
        <taxon>Actinomycetota</taxon>
        <taxon>Actinomycetes</taxon>
        <taxon>Micrococcales</taxon>
        <taxon>Microbacteriaceae</taxon>
        <taxon>Agromyces</taxon>
    </lineage>
</organism>
<proteinExistence type="predicted"/>
<keyword evidence="3" id="KW-1185">Reference proteome</keyword>
<sequence>MIHHSRRGIVAAFAVATASALVLAGCSGEAQPEETEDGPVTLTITANAITGGKNAAEADWIADWVIPQFEAAMEEEGRDVTVEFEPQGVDDENYKTKIALDLQSGEGADIIGMDGIWVGEFAEAGYIKPLSEVAGDAVDDWEGWEQIPEAVQAAVSFDDERYGVPQGADGRVLYYNKTLFEQAGLPADWQPESWDDVLDAARDLKQVEGVTPIQLNAGTAMGEATTMQGLLPLIVGTGEQVYEDGEWLGDSDGLRDALDLYKTIYIDEGLGDAVLQQEAAGRDTSFQLFAQNQIGILLEGDYFWRSVINPAEGVGTAPMADRDTVVGYAKIPAMEPGSGIEGQDFVSMSGGTGRVLNPNSEHPELAWELLAFMNSAEAYEERNATTISITPRTDVNDAILSEDPMLTFVSEEVLPVTAYRPPLAAYPQVSTALQQATLDVVSGSSVDDAMSAYVDAVTDIVGEDAVAGN</sequence>
<name>A0A6I2F6G1_9MICO</name>
<evidence type="ECO:0000313" key="3">
    <source>
        <dbReference type="Proteomes" id="UP000431080"/>
    </source>
</evidence>
<evidence type="ECO:0000256" key="1">
    <source>
        <dbReference type="SAM" id="SignalP"/>
    </source>
</evidence>
<dbReference type="Pfam" id="PF01547">
    <property type="entry name" value="SBP_bac_1"/>
    <property type="match status" value="1"/>
</dbReference>